<name>A0A1L6MYU9_9BACT</name>
<evidence type="ECO:0000313" key="3">
    <source>
        <dbReference type="EMBL" id="APS00637.1"/>
    </source>
</evidence>
<accession>A0A1L6MYU9</accession>
<feature type="region of interest" description="Disordered" evidence="1">
    <location>
        <begin position="162"/>
        <end position="191"/>
    </location>
</feature>
<evidence type="ECO:0000313" key="4">
    <source>
        <dbReference type="Proteomes" id="UP000185544"/>
    </source>
</evidence>
<sequence length="191" mass="21533">MDSFLDRLLPLLSLGTAPFKTTTQATLMLRSTTCLSFDRLVPLLSNPQSRCSLRPPLYGLFYRTSAGPSYSFVFLGVTIPIALDLFILLFYRKPLVKESCSQPSPCTTWIPLAPTKKTSSLYLAHSPLFHHLLSTVRVLSELLRRLDRHIIHHCVAETRHIRSPHVTGTRPPPRRSDQRRGISTCFSGAFT</sequence>
<organism evidence="3 4">
    <name type="scientific">Pajaroellobacter abortibovis</name>
    <dbReference type="NCBI Taxonomy" id="1882918"/>
    <lineage>
        <taxon>Bacteria</taxon>
        <taxon>Pseudomonadati</taxon>
        <taxon>Myxococcota</taxon>
        <taxon>Polyangia</taxon>
        <taxon>Polyangiales</taxon>
        <taxon>Polyangiaceae</taxon>
    </lineage>
</organism>
<proteinExistence type="predicted"/>
<dbReference type="Proteomes" id="UP000185544">
    <property type="component" value="Chromosome"/>
</dbReference>
<keyword evidence="2" id="KW-1133">Transmembrane helix</keyword>
<evidence type="ECO:0000256" key="2">
    <source>
        <dbReference type="SAM" id="Phobius"/>
    </source>
</evidence>
<keyword evidence="2" id="KW-0812">Transmembrane</keyword>
<gene>
    <name evidence="3" type="ORF">BCY86_08095</name>
</gene>
<dbReference type="AlphaFoldDB" id="A0A1L6MYU9"/>
<evidence type="ECO:0000256" key="1">
    <source>
        <dbReference type="SAM" id="MobiDB-lite"/>
    </source>
</evidence>
<dbReference type="EMBL" id="CP016908">
    <property type="protein sequence ID" value="APS00637.1"/>
    <property type="molecule type" value="Genomic_DNA"/>
</dbReference>
<protein>
    <submittedName>
        <fullName evidence="3">Uncharacterized protein</fullName>
    </submittedName>
</protein>
<feature type="transmembrane region" description="Helical" evidence="2">
    <location>
        <begin position="70"/>
        <end position="91"/>
    </location>
</feature>
<dbReference type="KEGG" id="pabo:BCY86_08095"/>
<dbReference type="STRING" id="1882918.BCY86_08095"/>
<reference evidence="3 4" key="1">
    <citation type="submission" date="2016-08" db="EMBL/GenBank/DDBJ databases">
        <title>Identification and validation of antigenic proteins from Pajaroellobacter abortibovis using de-novo genome sequence assembly and reverse vaccinology.</title>
        <authorList>
            <person name="Welly B.T."/>
            <person name="Miller M.R."/>
            <person name="Stott J.L."/>
            <person name="Blanchard M.T."/>
            <person name="Islas-Trejo A.D."/>
            <person name="O'Rourke S.M."/>
            <person name="Young A.E."/>
            <person name="Medrano J.F."/>
            <person name="Van Eenennaam A.L."/>
        </authorList>
    </citation>
    <scope>NUCLEOTIDE SEQUENCE [LARGE SCALE GENOMIC DNA]</scope>
    <source>
        <strain evidence="3 4">BTF92-0548A/99-0131</strain>
    </source>
</reference>
<keyword evidence="2" id="KW-0472">Membrane</keyword>
<keyword evidence="4" id="KW-1185">Reference proteome</keyword>